<dbReference type="InterPro" id="IPR022742">
    <property type="entry name" value="Hydrolase_4"/>
</dbReference>
<name>A0A1S2M1U5_9BACI</name>
<dbReference type="RefSeq" id="WP_139193047.1">
    <property type="nucleotide sequence ID" value="NZ_MLQR01000001.1"/>
</dbReference>
<evidence type="ECO:0000313" key="3">
    <source>
        <dbReference type="Proteomes" id="UP000179524"/>
    </source>
</evidence>
<gene>
    <name evidence="2" type="ORF">BKP37_04020</name>
</gene>
<dbReference type="Pfam" id="PF12146">
    <property type="entry name" value="Hydrolase_4"/>
    <property type="match status" value="1"/>
</dbReference>
<dbReference type="Proteomes" id="UP000179524">
    <property type="component" value="Unassembled WGS sequence"/>
</dbReference>
<evidence type="ECO:0000259" key="1">
    <source>
        <dbReference type="Pfam" id="PF12146"/>
    </source>
</evidence>
<sequence length="133" mass="15050">MTKLRVEINDPIIDKYIDGIERVETIYSDGLTISSWQFKVDNPKGIVIVTHGMHGMDASSMLDYGMFFKKEGYETFVLDMRAHGFSDGDTIGLGYTEVKDFSVLLDWINSQEEYENKPIILYGFSMGGTTAIK</sequence>
<dbReference type="Gene3D" id="3.40.50.1820">
    <property type="entry name" value="alpha/beta hydrolase"/>
    <property type="match status" value="1"/>
</dbReference>
<comment type="caution">
    <text evidence="2">The sequence shown here is derived from an EMBL/GenBank/DDBJ whole genome shotgun (WGS) entry which is preliminary data.</text>
</comment>
<dbReference type="PANTHER" id="PTHR43358">
    <property type="entry name" value="ALPHA/BETA-HYDROLASE"/>
    <property type="match status" value="1"/>
</dbReference>
<proteinExistence type="predicted"/>
<dbReference type="InterPro" id="IPR052920">
    <property type="entry name" value="DNA-binding_regulatory"/>
</dbReference>
<reference evidence="2 3" key="1">
    <citation type="submission" date="2016-10" db="EMBL/GenBank/DDBJ databases">
        <title>Draft genome sequences of four alkaliphilic bacteria belonging to the Anaerobacillus genus.</title>
        <authorList>
            <person name="Bassil N.M."/>
            <person name="Lloyd J.R."/>
        </authorList>
    </citation>
    <scope>NUCLEOTIDE SEQUENCE [LARGE SCALE GENOMIC DNA]</scope>
    <source>
        <strain evidence="2 3">DSM 18345</strain>
    </source>
</reference>
<keyword evidence="3" id="KW-1185">Reference proteome</keyword>
<protein>
    <recommendedName>
        <fullName evidence="1">Serine aminopeptidase S33 domain-containing protein</fullName>
    </recommendedName>
</protein>
<organism evidence="2 3">
    <name type="scientific">Anaerobacillus alkalilacustris</name>
    <dbReference type="NCBI Taxonomy" id="393763"/>
    <lineage>
        <taxon>Bacteria</taxon>
        <taxon>Bacillati</taxon>
        <taxon>Bacillota</taxon>
        <taxon>Bacilli</taxon>
        <taxon>Bacillales</taxon>
        <taxon>Bacillaceae</taxon>
        <taxon>Anaerobacillus</taxon>
    </lineage>
</organism>
<dbReference type="SUPFAM" id="SSF53474">
    <property type="entry name" value="alpha/beta-Hydrolases"/>
    <property type="match status" value="1"/>
</dbReference>
<dbReference type="InterPro" id="IPR029058">
    <property type="entry name" value="AB_hydrolase_fold"/>
</dbReference>
<dbReference type="AlphaFoldDB" id="A0A1S2M1U5"/>
<feature type="domain" description="Serine aminopeptidase S33" evidence="1">
    <location>
        <begin position="42"/>
        <end position="132"/>
    </location>
</feature>
<dbReference type="EMBL" id="MLQR01000001">
    <property type="protein sequence ID" value="OIJ17625.1"/>
    <property type="molecule type" value="Genomic_DNA"/>
</dbReference>
<dbReference type="PANTHER" id="PTHR43358:SF4">
    <property type="entry name" value="ALPHA_BETA HYDROLASE FOLD-1 DOMAIN-CONTAINING PROTEIN"/>
    <property type="match status" value="1"/>
</dbReference>
<evidence type="ECO:0000313" key="2">
    <source>
        <dbReference type="EMBL" id="OIJ17625.1"/>
    </source>
</evidence>
<accession>A0A1S2M1U5</accession>
<dbReference type="OrthoDB" id="9776685at2"/>